<accession>A0ABV1VS57</accession>
<evidence type="ECO:0000313" key="3">
    <source>
        <dbReference type="Proteomes" id="UP001490330"/>
    </source>
</evidence>
<dbReference type="Proteomes" id="UP001490330">
    <property type="component" value="Unassembled WGS sequence"/>
</dbReference>
<protein>
    <submittedName>
        <fullName evidence="2">Uncharacterized protein</fullName>
    </submittedName>
</protein>
<keyword evidence="3" id="KW-1185">Reference proteome</keyword>
<evidence type="ECO:0000313" key="2">
    <source>
        <dbReference type="EMBL" id="MER6909304.1"/>
    </source>
</evidence>
<gene>
    <name evidence="2" type="ORF">ABT322_37390</name>
</gene>
<organism evidence="2 3">
    <name type="scientific">Streptomyces flaveolus</name>
    <dbReference type="NCBI Taxonomy" id="67297"/>
    <lineage>
        <taxon>Bacteria</taxon>
        <taxon>Bacillati</taxon>
        <taxon>Actinomycetota</taxon>
        <taxon>Actinomycetes</taxon>
        <taxon>Kitasatosporales</taxon>
        <taxon>Streptomycetaceae</taxon>
        <taxon>Streptomyces</taxon>
    </lineage>
</organism>
<dbReference type="RefSeq" id="WP_350724853.1">
    <property type="nucleotide sequence ID" value="NZ_JBEPCO010000060.1"/>
</dbReference>
<reference evidence="2 3" key="1">
    <citation type="submission" date="2024-06" db="EMBL/GenBank/DDBJ databases">
        <title>The Natural Products Discovery Center: Release of the First 8490 Sequenced Strains for Exploring Actinobacteria Biosynthetic Diversity.</title>
        <authorList>
            <person name="Kalkreuter E."/>
            <person name="Kautsar S.A."/>
            <person name="Yang D."/>
            <person name="Bader C.D."/>
            <person name="Teijaro C.N."/>
            <person name="Fluegel L."/>
            <person name="Davis C.M."/>
            <person name="Simpson J.R."/>
            <person name="Lauterbach L."/>
            <person name="Steele A.D."/>
            <person name="Gui C."/>
            <person name="Meng S."/>
            <person name="Li G."/>
            <person name="Viehrig K."/>
            <person name="Ye F."/>
            <person name="Su P."/>
            <person name="Kiefer A.F."/>
            <person name="Nichols A."/>
            <person name="Cepeda A.J."/>
            <person name="Yan W."/>
            <person name="Fan B."/>
            <person name="Jiang Y."/>
            <person name="Adhikari A."/>
            <person name="Zheng C.-J."/>
            <person name="Schuster L."/>
            <person name="Cowan T.M."/>
            <person name="Smanski M.J."/>
            <person name="Chevrette M.G."/>
            <person name="De Carvalho L.P.S."/>
            <person name="Shen B."/>
        </authorList>
    </citation>
    <scope>NUCLEOTIDE SEQUENCE [LARGE SCALE GENOMIC DNA]</scope>
    <source>
        <strain evidence="2 3">NPDC000632</strain>
    </source>
</reference>
<proteinExistence type="predicted"/>
<comment type="caution">
    <text evidence="2">The sequence shown here is derived from an EMBL/GenBank/DDBJ whole genome shotgun (WGS) entry which is preliminary data.</text>
</comment>
<evidence type="ECO:0000256" key="1">
    <source>
        <dbReference type="SAM" id="MobiDB-lite"/>
    </source>
</evidence>
<feature type="region of interest" description="Disordered" evidence="1">
    <location>
        <begin position="69"/>
        <end position="125"/>
    </location>
</feature>
<sequence length="125" mass="13788">MAEDKQPEGPRQPFGDLAPALTGYSEEALFEQVWEDPDLFPRGWNLTTGRSDEQLAFPLGEARENGLSDKALTATPPHGVPGRVAQGHVRAHRRPQCPERRLLRPPSLHPTDNEPSGPRRPAPTS</sequence>
<name>A0ABV1VS57_9ACTN</name>
<dbReference type="EMBL" id="JBEPCV010000063">
    <property type="protein sequence ID" value="MER6909304.1"/>
    <property type="molecule type" value="Genomic_DNA"/>
</dbReference>